<keyword evidence="3" id="KW-0378">Hydrolase</keyword>
<dbReference type="InterPro" id="IPR017850">
    <property type="entry name" value="Alkaline_phosphatase_core_sf"/>
</dbReference>
<dbReference type="PROSITE" id="PS00149">
    <property type="entry name" value="SULFATASE_2"/>
    <property type="match status" value="1"/>
</dbReference>
<evidence type="ECO:0000313" key="6">
    <source>
        <dbReference type="EMBL" id="MDO1450176.1"/>
    </source>
</evidence>
<protein>
    <submittedName>
        <fullName evidence="6">Sulfatase</fullName>
    </submittedName>
</protein>
<organism evidence="6 7">
    <name type="scientific">Rhodocytophaga aerolata</name>
    <dbReference type="NCBI Taxonomy" id="455078"/>
    <lineage>
        <taxon>Bacteria</taxon>
        <taxon>Pseudomonadati</taxon>
        <taxon>Bacteroidota</taxon>
        <taxon>Cytophagia</taxon>
        <taxon>Cytophagales</taxon>
        <taxon>Rhodocytophagaceae</taxon>
        <taxon>Rhodocytophaga</taxon>
    </lineage>
</organism>
<dbReference type="InterPro" id="IPR000917">
    <property type="entry name" value="Sulfatase_N"/>
</dbReference>
<dbReference type="InterPro" id="IPR024607">
    <property type="entry name" value="Sulfatase_CS"/>
</dbReference>
<dbReference type="PANTHER" id="PTHR42693">
    <property type="entry name" value="ARYLSULFATASE FAMILY MEMBER"/>
    <property type="match status" value="1"/>
</dbReference>
<evidence type="ECO:0000256" key="4">
    <source>
        <dbReference type="ARBA" id="ARBA00022837"/>
    </source>
</evidence>
<dbReference type="PROSITE" id="PS00523">
    <property type="entry name" value="SULFATASE_1"/>
    <property type="match status" value="1"/>
</dbReference>
<dbReference type="Gene3D" id="3.40.720.10">
    <property type="entry name" value="Alkaline Phosphatase, subunit A"/>
    <property type="match status" value="1"/>
</dbReference>
<accession>A0ABT8REQ6</accession>
<sequence>MKKRNVSYKTIGLAVFLLTLTLSVLLTTGFHFKDTTAANESNKFLPPTAKPNIIVILADDLGYSDLASYGNPVVKTPNIDALGKEGVRFTQAYSSAPICSPSRAGLLTGRYQQRFGFEFLVPQSTGIKPTPEQLQKYAAFSKQVGSSQEPGIEEEAFNKIRKGLPDSEITLAQLLKKNGYKTAAIGKWHVGETDGFYPQQKGFDYHYGFYSGLSLYAVENDPAVVNKHLPWALSEYAAWHRNGSNRIVRNNQDVEEKQFLTDKFADEAISYIEQNKNNPFFLYLPFNAPHDPFQAKKSDFDKYPQVSDSTKRVYYGMISGLDNAVGRIHNKLKELGLDKNTLIVFTSDNGGATYTRATDNAPLKGGKLSHFEGGYSVPFFIKYPGKVPAGKEYNLPVSLLDVFSTTAAVAGVSLPADKEYDGVNLLPYLNNQSQGRPHETLFWRSGYSKAVRKGDYKLYINERNGKQLLFNLANDRSETKDLCGEQPEKVRELLAALQTWENKVQKPTWPSRNNSTIEVQGERYYFPI</sequence>
<keyword evidence="2" id="KW-0479">Metal-binding</keyword>
<evidence type="ECO:0000313" key="7">
    <source>
        <dbReference type="Proteomes" id="UP001168528"/>
    </source>
</evidence>
<dbReference type="InterPro" id="IPR050738">
    <property type="entry name" value="Sulfatase"/>
</dbReference>
<evidence type="ECO:0000256" key="3">
    <source>
        <dbReference type="ARBA" id="ARBA00022801"/>
    </source>
</evidence>
<evidence type="ECO:0000259" key="5">
    <source>
        <dbReference type="Pfam" id="PF00884"/>
    </source>
</evidence>
<gene>
    <name evidence="6" type="ORF">Q0590_28100</name>
</gene>
<dbReference type="Gene3D" id="3.30.1120.10">
    <property type="match status" value="1"/>
</dbReference>
<feature type="domain" description="Sulfatase N-terminal" evidence="5">
    <location>
        <begin position="51"/>
        <end position="412"/>
    </location>
</feature>
<keyword evidence="7" id="KW-1185">Reference proteome</keyword>
<dbReference type="Proteomes" id="UP001168528">
    <property type="component" value="Unassembled WGS sequence"/>
</dbReference>
<dbReference type="PANTHER" id="PTHR42693:SF33">
    <property type="entry name" value="ARYLSULFATASE"/>
    <property type="match status" value="1"/>
</dbReference>
<dbReference type="SUPFAM" id="SSF53649">
    <property type="entry name" value="Alkaline phosphatase-like"/>
    <property type="match status" value="1"/>
</dbReference>
<name>A0ABT8REQ6_9BACT</name>
<keyword evidence="4" id="KW-0106">Calcium</keyword>
<proteinExistence type="inferred from homology"/>
<dbReference type="EMBL" id="JAUKPO010000026">
    <property type="protein sequence ID" value="MDO1450176.1"/>
    <property type="molecule type" value="Genomic_DNA"/>
</dbReference>
<reference evidence="6" key="1">
    <citation type="submission" date="2023-07" db="EMBL/GenBank/DDBJ databases">
        <title>The genome sequence of Rhodocytophaga aerolata KACC 12507.</title>
        <authorList>
            <person name="Zhang X."/>
        </authorList>
    </citation>
    <scope>NUCLEOTIDE SEQUENCE</scope>
    <source>
        <strain evidence="6">KACC 12507</strain>
    </source>
</reference>
<evidence type="ECO:0000256" key="1">
    <source>
        <dbReference type="ARBA" id="ARBA00008779"/>
    </source>
</evidence>
<comment type="similarity">
    <text evidence="1">Belongs to the sulfatase family.</text>
</comment>
<dbReference type="CDD" id="cd16144">
    <property type="entry name" value="ARS_like"/>
    <property type="match status" value="1"/>
</dbReference>
<comment type="caution">
    <text evidence="6">The sequence shown here is derived from an EMBL/GenBank/DDBJ whole genome shotgun (WGS) entry which is preliminary data.</text>
</comment>
<evidence type="ECO:0000256" key="2">
    <source>
        <dbReference type="ARBA" id="ARBA00022723"/>
    </source>
</evidence>
<dbReference type="RefSeq" id="WP_302040978.1">
    <property type="nucleotide sequence ID" value="NZ_JAUKPO010000026.1"/>
</dbReference>
<dbReference type="Pfam" id="PF00884">
    <property type="entry name" value="Sulfatase"/>
    <property type="match status" value="1"/>
</dbReference>